<keyword evidence="11" id="KW-1185">Reference proteome</keyword>
<evidence type="ECO:0000256" key="6">
    <source>
        <dbReference type="ARBA" id="ARBA00022989"/>
    </source>
</evidence>
<evidence type="ECO:0000259" key="9">
    <source>
        <dbReference type="SMART" id="SM00014"/>
    </source>
</evidence>
<protein>
    <submittedName>
        <fullName evidence="10">PAP2 superfamily protein</fullName>
    </submittedName>
</protein>
<feature type="transmembrane region" description="Helical" evidence="8">
    <location>
        <begin position="403"/>
        <end position="423"/>
    </location>
</feature>
<feature type="transmembrane region" description="Helical" evidence="8">
    <location>
        <begin position="543"/>
        <end position="559"/>
    </location>
</feature>
<feature type="transmembrane region" description="Helical" evidence="8">
    <location>
        <begin position="360"/>
        <end position="391"/>
    </location>
</feature>
<feature type="transmembrane region" description="Helical" evidence="8">
    <location>
        <begin position="155"/>
        <end position="173"/>
    </location>
</feature>
<dbReference type="GO" id="GO:0009103">
    <property type="term" value="P:lipopolysaccharide biosynthetic process"/>
    <property type="evidence" value="ECO:0007669"/>
    <property type="project" value="UniProtKB-ARBA"/>
</dbReference>
<organism evidence="10 11">
    <name type="scientific">Roseimicrobium gellanilyticum</name>
    <dbReference type="NCBI Taxonomy" id="748857"/>
    <lineage>
        <taxon>Bacteria</taxon>
        <taxon>Pseudomonadati</taxon>
        <taxon>Verrucomicrobiota</taxon>
        <taxon>Verrucomicrobiia</taxon>
        <taxon>Verrucomicrobiales</taxon>
        <taxon>Verrucomicrobiaceae</taxon>
        <taxon>Roseimicrobium</taxon>
    </lineage>
</organism>
<evidence type="ECO:0000256" key="5">
    <source>
        <dbReference type="ARBA" id="ARBA00022692"/>
    </source>
</evidence>
<evidence type="ECO:0000256" key="4">
    <source>
        <dbReference type="ARBA" id="ARBA00022679"/>
    </source>
</evidence>
<accession>A0A366HI76</accession>
<keyword evidence="4" id="KW-0808">Transferase</keyword>
<evidence type="ECO:0000313" key="11">
    <source>
        <dbReference type="Proteomes" id="UP000253426"/>
    </source>
</evidence>
<sequence>MASLQALDTFLFHGINHGLANPVFDAAIPYASGNALFYPLLLAVAVFVIWRWQRRGWAFVLLAILAALVASNWVCGPLKDLIERPRPFVTMTDVRLLAGNGSGSHAMPSCHAANWGALVVVTWMFFRRTWRFMVPLALLVGFSRVYTGVHYPSDVLAGFILGGVSTWMLIRALEWLWQALGRIAFPALWARCPSLYRDIPPRPEWLTNEASRVSWRHAAWVLMLGLLIERLVYIASGTIELSEDEAYQWMWSQRLDWAYYSKPPLIAWLQWLGTNLWGDTTFGVRFMSPVLALLCNVLVWCFVRKRTDERTAFWVVAAFAVTPLFAVGGVLLTVDAPTVLFYTAAAMAMWKAMEQDSTQWWAFAGVAAALGFLSKFFSPFLWAGLFLFLAFNRSYRHQLRRPGPWLALFMNVAAAFPVLYWNITHDWVTVTHLKERGGLDGSAHLNFATLGEFAGSITGLLNPVFFIAAAFAMWGWFRMKEKPALLSFLVCMSAPVFAVYLALSVQAKAQPNWIAPAAPMLFLFAAIWWHLRAKNGARMPARWLAAGFILGLPAVIFIHDTGLMKKAVRIDLKPGADPLCRVRGGSDLARVMEEQRLKLEQETGVPTFLLADHYGRASLMNFYNPAARTMLPERQLSYVLSADKPQNQYWFWPTYTSRTGENAIFVRQGAVEKKAPKRLREEFEQVQSLGIFKIRHEGAVCQQVQIFACHGLRPLPGTPPVHAPVGSLQASASADSRAE</sequence>
<proteinExistence type="predicted"/>
<dbReference type="Pfam" id="PF01569">
    <property type="entry name" value="PAP2"/>
    <property type="match status" value="1"/>
</dbReference>
<dbReference type="PANTHER" id="PTHR33908:SF11">
    <property type="entry name" value="MEMBRANE PROTEIN"/>
    <property type="match status" value="1"/>
</dbReference>
<dbReference type="InterPro" id="IPR038731">
    <property type="entry name" value="RgtA/B/C-like"/>
</dbReference>
<keyword evidence="6 8" id="KW-1133">Transmembrane helix</keyword>
<dbReference type="GO" id="GO:0005886">
    <property type="term" value="C:plasma membrane"/>
    <property type="evidence" value="ECO:0007669"/>
    <property type="project" value="UniProtKB-SubCell"/>
</dbReference>
<evidence type="ECO:0000256" key="1">
    <source>
        <dbReference type="ARBA" id="ARBA00004651"/>
    </source>
</evidence>
<feature type="transmembrane region" description="Helical" evidence="8">
    <location>
        <begin position="484"/>
        <end position="507"/>
    </location>
</feature>
<dbReference type="RefSeq" id="WP_170157227.1">
    <property type="nucleotide sequence ID" value="NZ_QNRR01000007.1"/>
</dbReference>
<dbReference type="Proteomes" id="UP000253426">
    <property type="component" value="Unassembled WGS sequence"/>
</dbReference>
<keyword evidence="7 8" id="KW-0472">Membrane</keyword>
<feature type="transmembrane region" description="Helical" evidence="8">
    <location>
        <begin position="106"/>
        <end position="125"/>
    </location>
</feature>
<comment type="caution">
    <text evidence="10">The sequence shown here is derived from an EMBL/GenBank/DDBJ whole genome shotgun (WGS) entry which is preliminary data.</text>
</comment>
<dbReference type="GO" id="GO:0016763">
    <property type="term" value="F:pentosyltransferase activity"/>
    <property type="evidence" value="ECO:0007669"/>
    <property type="project" value="TreeGrafter"/>
</dbReference>
<dbReference type="SUPFAM" id="SSF48317">
    <property type="entry name" value="Acid phosphatase/Vanadium-dependent haloperoxidase"/>
    <property type="match status" value="1"/>
</dbReference>
<evidence type="ECO:0000256" key="7">
    <source>
        <dbReference type="ARBA" id="ARBA00023136"/>
    </source>
</evidence>
<feature type="transmembrane region" description="Helical" evidence="8">
    <location>
        <begin position="27"/>
        <end position="50"/>
    </location>
</feature>
<gene>
    <name evidence="10" type="ORF">DES53_107140</name>
</gene>
<feature type="transmembrane region" description="Helical" evidence="8">
    <location>
        <begin position="453"/>
        <end position="477"/>
    </location>
</feature>
<keyword evidence="3" id="KW-0328">Glycosyltransferase</keyword>
<evidence type="ECO:0000313" key="10">
    <source>
        <dbReference type="EMBL" id="RBP41309.1"/>
    </source>
</evidence>
<dbReference type="AlphaFoldDB" id="A0A366HI76"/>
<name>A0A366HI76_9BACT</name>
<dbReference type="InterPro" id="IPR050297">
    <property type="entry name" value="LipidA_mod_glycosyltrf_83"/>
</dbReference>
<dbReference type="InterPro" id="IPR000326">
    <property type="entry name" value="PAP2/HPO"/>
</dbReference>
<dbReference type="Pfam" id="PF13231">
    <property type="entry name" value="PMT_2"/>
    <property type="match status" value="1"/>
</dbReference>
<keyword evidence="5 8" id="KW-0812">Transmembrane</keyword>
<dbReference type="Gene3D" id="1.20.144.10">
    <property type="entry name" value="Phosphatidic acid phosphatase type 2/haloperoxidase"/>
    <property type="match status" value="1"/>
</dbReference>
<dbReference type="EMBL" id="QNRR01000007">
    <property type="protein sequence ID" value="RBP41309.1"/>
    <property type="molecule type" value="Genomic_DNA"/>
</dbReference>
<dbReference type="InterPro" id="IPR036938">
    <property type="entry name" value="PAP2/HPO_sf"/>
</dbReference>
<feature type="transmembrane region" description="Helical" evidence="8">
    <location>
        <begin position="282"/>
        <end position="303"/>
    </location>
</feature>
<keyword evidence="2" id="KW-1003">Cell membrane</keyword>
<reference evidence="10 11" key="1">
    <citation type="submission" date="2018-06" db="EMBL/GenBank/DDBJ databases">
        <title>Genomic Encyclopedia of Type Strains, Phase IV (KMG-IV): sequencing the most valuable type-strain genomes for metagenomic binning, comparative biology and taxonomic classification.</title>
        <authorList>
            <person name="Goeker M."/>
        </authorList>
    </citation>
    <scope>NUCLEOTIDE SEQUENCE [LARGE SCALE GENOMIC DNA]</scope>
    <source>
        <strain evidence="10 11">DSM 25532</strain>
    </source>
</reference>
<evidence type="ECO:0000256" key="3">
    <source>
        <dbReference type="ARBA" id="ARBA00022676"/>
    </source>
</evidence>
<dbReference type="SMART" id="SM00014">
    <property type="entry name" value="acidPPc"/>
    <property type="match status" value="1"/>
</dbReference>
<feature type="transmembrane region" description="Helical" evidence="8">
    <location>
        <begin position="312"/>
        <end position="334"/>
    </location>
</feature>
<feature type="transmembrane region" description="Helical" evidence="8">
    <location>
        <begin position="57"/>
        <end position="74"/>
    </location>
</feature>
<feature type="domain" description="Phosphatidic acid phosphatase type 2/haloperoxidase" evidence="9">
    <location>
        <begin position="59"/>
        <end position="170"/>
    </location>
</feature>
<evidence type="ECO:0000256" key="2">
    <source>
        <dbReference type="ARBA" id="ARBA00022475"/>
    </source>
</evidence>
<evidence type="ECO:0000256" key="8">
    <source>
        <dbReference type="SAM" id="Phobius"/>
    </source>
</evidence>
<dbReference type="PANTHER" id="PTHR33908">
    <property type="entry name" value="MANNOSYLTRANSFERASE YKCB-RELATED"/>
    <property type="match status" value="1"/>
</dbReference>
<feature type="transmembrane region" description="Helical" evidence="8">
    <location>
        <begin position="513"/>
        <end position="531"/>
    </location>
</feature>
<comment type="subcellular location">
    <subcellularLocation>
        <location evidence="1">Cell membrane</location>
        <topology evidence="1">Multi-pass membrane protein</topology>
    </subcellularLocation>
</comment>